<feature type="transmembrane region" description="Helical" evidence="8">
    <location>
        <begin position="301"/>
        <end position="317"/>
    </location>
</feature>
<dbReference type="InterPro" id="IPR018584">
    <property type="entry name" value="GT87"/>
</dbReference>
<feature type="transmembrane region" description="Helical" evidence="8">
    <location>
        <begin position="21"/>
        <end position="43"/>
    </location>
</feature>
<feature type="transmembrane region" description="Helical" evidence="8">
    <location>
        <begin position="211"/>
        <end position="237"/>
    </location>
</feature>
<gene>
    <name evidence="9" type="ORF">ACFPFM_31650</name>
</gene>
<evidence type="ECO:0000256" key="2">
    <source>
        <dbReference type="ARBA" id="ARBA00022475"/>
    </source>
</evidence>
<keyword evidence="3" id="KW-0808">Transferase</keyword>
<keyword evidence="10" id="KW-1185">Reference proteome</keyword>
<evidence type="ECO:0000313" key="10">
    <source>
        <dbReference type="Proteomes" id="UP001595833"/>
    </source>
</evidence>
<comment type="caution">
    <text evidence="9">The sequence shown here is derived from an EMBL/GenBank/DDBJ whole genome shotgun (WGS) entry which is preliminary data.</text>
</comment>
<comment type="similarity">
    <text evidence="7">Belongs to the glycosyltransferase 87 family.</text>
</comment>
<keyword evidence="4 8" id="KW-0812">Transmembrane</keyword>
<dbReference type="Proteomes" id="UP001595833">
    <property type="component" value="Unassembled WGS sequence"/>
</dbReference>
<feature type="transmembrane region" description="Helical" evidence="8">
    <location>
        <begin position="350"/>
        <end position="368"/>
    </location>
</feature>
<evidence type="ECO:0000256" key="4">
    <source>
        <dbReference type="ARBA" id="ARBA00022692"/>
    </source>
</evidence>
<feature type="transmembrane region" description="Helical" evidence="8">
    <location>
        <begin position="180"/>
        <end position="204"/>
    </location>
</feature>
<evidence type="ECO:0000256" key="3">
    <source>
        <dbReference type="ARBA" id="ARBA00022679"/>
    </source>
</evidence>
<keyword evidence="5 8" id="KW-1133">Transmembrane helix</keyword>
<comment type="subcellular location">
    <subcellularLocation>
        <location evidence="1">Cell membrane</location>
        <topology evidence="1">Multi-pass membrane protein</topology>
    </subcellularLocation>
</comment>
<evidence type="ECO:0000256" key="8">
    <source>
        <dbReference type="SAM" id="Phobius"/>
    </source>
</evidence>
<keyword evidence="6 8" id="KW-0472">Membrane</keyword>
<dbReference type="EMBL" id="JBHSJB010000031">
    <property type="protein sequence ID" value="MFC5058291.1"/>
    <property type="molecule type" value="Genomic_DNA"/>
</dbReference>
<feature type="transmembrane region" description="Helical" evidence="8">
    <location>
        <begin position="107"/>
        <end position="128"/>
    </location>
</feature>
<evidence type="ECO:0000256" key="7">
    <source>
        <dbReference type="ARBA" id="ARBA00024033"/>
    </source>
</evidence>
<evidence type="ECO:0000256" key="5">
    <source>
        <dbReference type="ARBA" id="ARBA00022989"/>
    </source>
</evidence>
<name>A0ABV9Y6U5_9PSEU</name>
<protein>
    <submittedName>
        <fullName evidence="9">Glycosyltransferase 87 family protein</fullName>
    </submittedName>
</protein>
<evidence type="ECO:0000256" key="1">
    <source>
        <dbReference type="ARBA" id="ARBA00004651"/>
    </source>
</evidence>
<organism evidence="9 10">
    <name type="scientific">Saccharothrix xinjiangensis</name>
    <dbReference type="NCBI Taxonomy" id="204798"/>
    <lineage>
        <taxon>Bacteria</taxon>
        <taxon>Bacillati</taxon>
        <taxon>Actinomycetota</taxon>
        <taxon>Actinomycetes</taxon>
        <taxon>Pseudonocardiales</taxon>
        <taxon>Pseudonocardiaceae</taxon>
        <taxon>Saccharothrix</taxon>
    </lineage>
</organism>
<reference evidence="10" key="1">
    <citation type="journal article" date="2019" name="Int. J. Syst. Evol. Microbiol.">
        <title>The Global Catalogue of Microorganisms (GCM) 10K type strain sequencing project: providing services to taxonomists for standard genome sequencing and annotation.</title>
        <authorList>
            <consortium name="The Broad Institute Genomics Platform"/>
            <consortium name="The Broad Institute Genome Sequencing Center for Infectious Disease"/>
            <person name="Wu L."/>
            <person name="Ma J."/>
        </authorList>
    </citation>
    <scope>NUCLEOTIDE SEQUENCE [LARGE SCALE GENOMIC DNA]</scope>
    <source>
        <strain evidence="10">KCTC 12848</strain>
    </source>
</reference>
<dbReference type="Pfam" id="PF09594">
    <property type="entry name" value="GT87"/>
    <property type="match status" value="1"/>
</dbReference>
<feature type="transmembrane region" description="Helical" evidence="8">
    <location>
        <begin position="380"/>
        <end position="402"/>
    </location>
</feature>
<dbReference type="RefSeq" id="WP_344037753.1">
    <property type="nucleotide sequence ID" value="NZ_BAAAKE010000008.1"/>
</dbReference>
<keyword evidence="2" id="KW-1003">Cell membrane</keyword>
<feature type="transmembrane region" description="Helical" evidence="8">
    <location>
        <begin position="140"/>
        <end position="168"/>
    </location>
</feature>
<proteinExistence type="inferred from homology"/>
<evidence type="ECO:0000313" key="9">
    <source>
        <dbReference type="EMBL" id="MFC5058291.1"/>
    </source>
</evidence>
<feature type="transmembrane region" description="Helical" evidence="8">
    <location>
        <begin position="323"/>
        <end position="338"/>
    </location>
</feature>
<sequence length="416" mass="43555">MTTTAAPAPVQQTRARFPTGAAVVVALAVAAAVTAVVMVALAFEDTIPLPIMANDFAAFRAGGEAVLLGLSPFEVATGDGYLFLYPPFAALVLAPLGLLGFEAGFALWTFATVIALEVSVWLALGLLAPGSRLRRARYTVLAVVAAIPTTPVLYLLGFGQVNALLMLLCVLDLARRPGRFQGVAIGVAAGIKLTPLIFIAYFLLTRRTRAAVVSAATFAGTVALGFLALPGVSASFWSEHFMSTDRMVPAGASPFMQSMRGILAQLPGFLGAQWVWLLLALVVGVFGLLVSAWASRRGLEAAGVLACAVTGLLVSPISWPQHWVWVVPGLALWLWWARERGRAAHSAGVLASWLVLVATAALMFPTPIGMGVVEPPVAGIVFLGSLQVLGGLVFLGVLAAALRRRDRLPEGLTPSA</sequence>
<evidence type="ECO:0000256" key="6">
    <source>
        <dbReference type="ARBA" id="ARBA00023136"/>
    </source>
</evidence>
<accession>A0ABV9Y6U5</accession>
<feature type="transmembrane region" description="Helical" evidence="8">
    <location>
        <begin position="274"/>
        <end position="294"/>
    </location>
</feature>